<evidence type="ECO:0000256" key="4">
    <source>
        <dbReference type="PROSITE-ProRule" id="PRU00433"/>
    </source>
</evidence>
<dbReference type="GO" id="GO:0020037">
    <property type="term" value="F:heme binding"/>
    <property type="evidence" value="ECO:0007669"/>
    <property type="project" value="InterPro"/>
</dbReference>
<dbReference type="Proteomes" id="UP000194798">
    <property type="component" value="Unassembled WGS sequence"/>
</dbReference>
<feature type="domain" description="Cytochrome c" evidence="6">
    <location>
        <begin position="30"/>
        <end position="133"/>
    </location>
</feature>
<dbReference type="EMBL" id="MSLT01000023">
    <property type="protein sequence ID" value="OUD12134.1"/>
    <property type="molecule type" value="Genomic_DNA"/>
</dbReference>
<sequence>MSLIAACAAGLLFNGAAWATEAVESPETTVDVEMLTLLKNNACLNCHDISVQEKSKQGDSAASLPFGPPYLLVAQRYAGNEAAFEELVYTVLHGSNPYGKHWKEEAAGIAMPPMVTVSEEHVRTMLTWILKLDEASAQAAQAAVNAQPK</sequence>
<evidence type="ECO:0000256" key="3">
    <source>
        <dbReference type="ARBA" id="ARBA00023004"/>
    </source>
</evidence>
<dbReference type="InterPro" id="IPR036909">
    <property type="entry name" value="Cyt_c-like_dom_sf"/>
</dbReference>
<dbReference type="Gene3D" id="1.10.760.10">
    <property type="entry name" value="Cytochrome c-like domain"/>
    <property type="match status" value="1"/>
</dbReference>
<keyword evidence="5" id="KW-0732">Signal</keyword>
<dbReference type="SUPFAM" id="SSF46626">
    <property type="entry name" value="Cytochrome c"/>
    <property type="match status" value="1"/>
</dbReference>
<proteinExistence type="predicted"/>
<gene>
    <name evidence="7" type="ORF">TPSD3_13480</name>
</gene>
<feature type="chain" id="PRO_5013259239" description="Cytochrome c domain-containing protein" evidence="5">
    <location>
        <begin position="20"/>
        <end position="149"/>
    </location>
</feature>
<evidence type="ECO:0000256" key="2">
    <source>
        <dbReference type="ARBA" id="ARBA00022723"/>
    </source>
</evidence>
<evidence type="ECO:0000313" key="8">
    <source>
        <dbReference type="Proteomes" id="UP000194798"/>
    </source>
</evidence>
<evidence type="ECO:0000313" key="7">
    <source>
        <dbReference type="EMBL" id="OUD12134.1"/>
    </source>
</evidence>
<keyword evidence="3 4" id="KW-0408">Iron</keyword>
<protein>
    <recommendedName>
        <fullName evidence="6">Cytochrome c domain-containing protein</fullName>
    </recommendedName>
</protein>
<dbReference type="InterPro" id="IPR009056">
    <property type="entry name" value="Cyt_c-like_dom"/>
</dbReference>
<keyword evidence="1 4" id="KW-0349">Heme</keyword>
<organism evidence="7 8">
    <name type="scientific">Thioflexithrix psekupsensis</name>
    <dbReference type="NCBI Taxonomy" id="1570016"/>
    <lineage>
        <taxon>Bacteria</taxon>
        <taxon>Pseudomonadati</taxon>
        <taxon>Pseudomonadota</taxon>
        <taxon>Gammaproteobacteria</taxon>
        <taxon>Thiotrichales</taxon>
        <taxon>Thioflexithrix</taxon>
    </lineage>
</organism>
<name>A0A251X3R3_9GAMM</name>
<keyword evidence="2 4" id="KW-0479">Metal-binding</keyword>
<dbReference type="AlphaFoldDB" id="A0A251X3R3"/>
<evidence type="ECO:0000256" key="1">
    <source>
        <dbReference type="ARBA" id="ARBA00022617"/>
    </source>
</evidence>
<evidence type="ECO:0000256" key="5">
    <source>
        <dbReference type="SAM" id="SignalP"/>
    </source>
</evidence>
<keyword evidence="8" id="KW-1185">Reference proteome</keyword>
<accession>A0A251X3R3</accession>
<feature type="signal peptide" evidence="5">
    <location>
        <begin position="1"/>
        <end position="19"/>
    </location>
</feature>
<reference evidence="7 8" key="1">
    <citation type="submission" date="2016-12" db="EMBL/GenBank/DDBJ databases">
        <title>Thioflexothrix psekupsii D3 genome sequencing and assembly.</title>
        <authorList>
            <person name="Fomenkov A."/>
            <person name="Vincze T."/>
            <person name="Grabovich M."/>
            <person name="Anton B.P."/>
            <person name="Dubinina G."/>
            <person name="Orlova M."/>
            <person name="Belousova E."/>
            <person name="Roberts R.J."/>
        </authorList>
    </citation>
    <scope>NUCLEOTIDE SEQUENCE [LARGE SCALE GENOMIC DNA]</scope>
    <source>
        <strain evidence="7">D3</strain>
    </source>
</reference>
<dbReference type="GO" id="GO:0046872">
    <property type="term" value="F:metal ion binding"/>
    <property type="evidence" value="ECO:0007669"/>
    <property type="project" value="UniProtKB-KW"/>
</dbReference>
<evidence type="ECO:0000259" key="6">
    <source>
        <dbReference type="PROSITE" id="PS51007"/>
    </source>
</evidence>
<comment type="caution">
    <text evidence="7">The sequence shown here is derived from an EMBL/GenBank/DDBJ whole genome shotgun (WGS) entry which is preliminary data.</text>
</comment>
<dbReference type="GO" id="GO:0009055">
    <property type="term" value="F:electron transfer activity"/>
    <property type="evidence" value="ECO:0007669"/>
    <property type="project" value="InterPro"/>
</dbReference>
<dbReference type="PROSITE" id="PS51007">
    <property type="entry name" value="CYTC"/>
    <property type="match status" value="1"/>
</dbReference>